<keyword evidence="12" id="KW-1185">Reference proteome</keyword>
<feature type="binding site" evidence="9">
    <location>
        <position position="132"/>
    </location>
    <ligand>
        <name>substrate</name>
    </ligand>
</feature>
<dbReference type="EMBL" id="BNAL01000055">
    <property type="protein sequence ID" value="GHG11848.1"/>
    <property type="molecule type" value="Genomic_DNA"/>
</dbReference>
<sequence length="312" mass="31949">MILVAGSANLDFVTRLPHLPAPGETVLGETYRTAPGGKGANQAVACARAGAQTAFVGALGRDAFAEPLLTSLRESGVQDRSVRVDTPTGAAFITVAEEGENSIAVAAGANALLDPQHLPDLSGVTQLLLQLEVPLSTVQAFAAAAQGAGVQVMLNAAPAQPLPTTLLRHVDVLLVNQGELETLVGAGDLAEQLQRAQATGPRTVVVTLGDQGCLALDGTQLLRLSAHRVEVKDTTAAGDTFAGVLAAALAAGQPLRPALEQATVASALACTREGAQPSIPWADETAAALAEYRRNQTPQESEMAHAAQETQA</sequence>
<dbReference type="SUPFAM" id="SSF53613">
    <property type="entry name" value="Ribokinase-like"/>
    <property type="match status" value="1"/>
</dbReference>
<dbReference type="HAMAP" id="MF_01987">
    <property type="entry name" value="Ribokinase"/>
    <property type="match status" value="1"/>
</dbReference>
<feature type="binding site" evidence="9">
    <location>
        <position position="176"/>
    </location>
    <ligand>
        <name>ATP</name>
        <dbReference type="ChEBI" id="CHEBI:30616"/>
    </ligand>
</feature>
<evidence type="ECO:0000313" key="11">
    <source>
        <dbReference type="EMBL" id="GHG11848.1"/>
    </source>
</evidence>
<dbReference type="Pfam" id="PF00294">
    <property type="entry name" value="PfkB"/>
    <property type="match status" value="1"/>
</dbReference>
<evidence type="ECO:0000256" key="8">
    <source>
        <dbReference type="ARBA" id="ARBA00023277"/>
    </source>
</evidence>
<comment type="caution">
    <text evidence="11">The sequence shown here is derived from an EMBL/GenBank/DDBJ whole genome shotgun (WGS) entry which is preliminary data.</text>
</comment>
<keyword evidence="8 9" id="KW-0119">Carbohydrate metabolism</keyword>
<dbReference type="PANTHER" id="PTHR10584:SF166">
    <property type="entry name" value="RIBOKINASE"/>
    <property type="match status" value="1"/>
</dbReference>
<gene>
    <name evidence="9 11" type="primary">rbsK</name>
    <name evidence="11" type="ORF">GCM10017783_25130</name>
</gene>
<comment type="caution">
    <text evidence="9">Lacks conserved residue(s) required for the propagation of feature annotation.</text>
</comment>
<keyword evidence="1 9" id="KW-0808">Transferase</keyword>
<comment type="subcellular location">
    <subcellularLocation>
        <location evidence="9">Cytoplasm</location>
    </subcellularLocation>
</comment>
<dbReference type="Proteomes" id="UP000632154">
    <property type="component" value="Unassembled WGS sequence"/>
</dbReference>
<comment type="similarity">
    <text evidence="9">Belongs to the carbohydrate kinase PfkB family. Ribokinase subfamily.</text>
</comment>
<comment type="pathway">
    <text evidence="9">Carbohydrate metabolism; D-ribose degradation; D-ribose 5-phosphate from beta-D-ribopyranose: step 2/2.</text>
</comment>
<evidence type="ECO:0000256" key="4">
    <source>
        <dbReference type="ARBA" id="ARBA00022777"/>
    </source>
</evidence>
<evidence type="ECO:0000256" key="6">
    <source>
        <dbReference type="ARBA" id="ARBA00022842"/>
    </source>
</evidence>
<evidence type="ECO:0000259" key="10">
    <source>
        <dbReference type="Pfam" id="PF00294"/>
    </source>
</evidence>
<evidence type="ECO:0000256" key="2">
    <source>
        <dbReference type="ARBA" id="ARBA00022723"/>
    </source>
</evidence>
<keyword evidence="6 9" id="KW-0460">Magnesium</keyword>
<dbReference type="PANTHER" id="PTHR10584">
    <property type="entry name" value="SUGAR KINASE"/>
    <property type="match status" value="1"/>
</dbReference>
<keyword evidence="3 9" id="KW-0547">Nucleotide-binding</keyword>
<feature type="binding site" evidence="9">
    <location>
        <position position="239"/>
    </location>
    <ligand>
        <name>substrate</name>
    </ligand>
</feature>
<feature type="binding site" evidence="9">
    <location>
        <begin position="207"/>
        <end position="212"/>
    </location>
    <ligand>
        <name>ATP</name>
        <dbReference type="ChEBI" id="CHEBI:30616"/>
    </ligand>
</feature>
<dbReference type="InterPro" id="IPR011611">
    <property type="entry name" value="PfkB_dom"/>
</dbReference>
<accession>A0ABQ3KBM5</accession>
<evidence type="ECO:0000256" key="3">
    <source>
        <dbReference type="ARBA" id="ARBA00022741"/>
    </source>
</evidence>
<comment type="catalytic activity">
    <reaction evidence="9">
        <text>D-ribose + ATP = D-ribose 5-phosphate + ADP + H(+)</text>
        <dbReference type="Rhea" id="RHEA:13697"/>
        <dbReference type="ChEBI" id="CHEBI:15378"/>
        <dbReference type="ChEBI" id="CHEBI:30616"/>
        <dbReference type="ChEBI" id="CHEBI:47013"/>
        <dbReference type="ChEBI" id="CHEBI:78346"/>
        <dbReference type="ChEBI" id="CHEBI:456216"/>
        <dbReference type="EC" id="2.7.1.15"/>
    </reaction>
</comment>
<name>A0ABQ3KBM5_9DEIO</name>
<dbReference type="InterPro" id="IPR029056">
    <property type="entry name" value="Ribokinase-like"/>
</dbReference>
<dbReference type="InterPro" id="IPR011877">
    <property type="entry name" value="Ribokinase"/>
</dbReference>
<evidence type="ECO:0000313" key="12">
    <source>
        <dbReference type="Proteomes" id="UP000632154"/>
    </source>
</evidence>
<dbReference type="InterPro" id="IPR002139">
    <property type="entry name" value="Ribo/fructo_kinase"/>
</dbReference>
<comment type="activity regulation">
    <text evidence="9">Activated by a monovalent cation that binds near, but not in, the active site. The most likely occupant of the site in vivo is potassium. Ion binding induces a conformational change that may alter substrate affinity.</text>
</comment>
<feature type="active site" description="Proton acceptor" evidence="9">
    <location>
        <position position="239"/>
    </location>
</feature>
<feature type="binding site" evidence="9">
    <location>
        <begin position="9"/>
        <end position="11"/>
    </location>
    <ligand>
        <name>substrate</name>
    </ligand>
</feature>
<dbReference type="EC" id="2.7.1.15" evidence="9"/>
<feature type="binding site" evidence="9">
    <location>
        <position position="272"/>
    </location>
    <ligand>
        <name>K(+)</name>
        <dbReference type="ChEBI" id="CHEBI:29103"/>
    </ligand>
</feature>
<feature type="binding site" evidence="9">
    <location>
        <position position="278"/>
    </location>
    <ligand>
        <name>K(+)</name>
        <dbReference type="ChEBI" id="CHEBI:29103"/>
    </ligand>
</feature>
<comment type="function">
    <text evidence="9">Catalyzes the phosphorylation of ribose at O-5 in a reaction requiring ATP and magnesium. The resulting D-ribose-5-phosphate can then be used either for sythesis of nucleotides, histidine, and tryptophan, or as a component of the pentose phosphate pathway.</text>
</comment>
<feature type="binding site" evidence="9">
    <location>
        <position position="274"/>
    </location>
    <ligand>
        <name>K(+)</name>
        <dbReference type="ChEBI" id="CHEBI:29103"/>
    </ligand>
</feature>
<evidence type="ECO:0000256" key="9">
    <source>
        <dbReference type="HAMAP-Rule" id="MF_01987"/>
    </source>
</evidence>
<keyword evidence="4 9" id="KW-0418">Kinase</keyword>
<keyword evidence="5 9" id="KW-0067">ATP-binding</keyword>
<dbReference type="CDD" id="cd01174">
    <property type="entry name" value="ribokinase"/>
    <property type="match status" value="1"/>
</dbReference>
<dbReference type="PRINTS" id="PR00990">
    <property type="entry name" value="RIBOKINASE"/>
</dbReference>
<dbReference type="Gene3D" id="3.40.1190.20">
    <property type="match status" value="1"/>
</dbReference>
<feature type="binding site" evidence="9">
    <location>
        <position position="269"/>
    </location>
    <ligand>
        <name>K(+)</name>
        <dbReference type="ChEBI" id="CHEBI:29103"/>
    </ligand>
</feature>
<protein>
    <recommendedName>
        <fullName evidence="9">Ribokinase</fullName>
        <shortName evidence="9">RK</shortName>
        <ecNumber evidence="9">2.7.1.15</ecNumber>
    </recommendedName>
</protein>
<reference evidence="12" key="1">
    <citation type="journal article" date="2019" name="Int. J. Syst. Evol. Microbiol.">
        <title>The Global Catalogue of Microorganisms (GCM) 10K type strain sequencing project: providing services to taxonomists for standard genome sequencing and annotation.</title>
        <authorList>
            <consortium name="The Broad Institute Genomics Platform"/>
            <consortium name="The Broad Institute Genome Sequencing Center for Infectious Disease"/>
            <person name="Wu L."/>
            <person name="Ma J."/>
        </authorList>
    </citation>
    <scope>NUCLEOTIDE SEQUENCE [LARGE SCALE GENOMIC DNA]</scope>
    <source>
        <strain evidence="12">CGMCC 1.18439</strain>
    </source>
</reference>
<keyword evidence="2 9" id="KW-0479">Metal-binding</keyword>
<feature type="binding site" evidence="9">
    <location>
        <position position="233"/>
    </location>
    <ligand>
        <name>K(+)</name>
        <dbReference type="ChEBI" id="CHEBI:29103"/>
    </ligand>
</feature>
<feature type="binding site" evidence="9">
    <location>
        <position position="235"/>
    </location>
    <ligand>
        <name>K(+)</name>
        <dbReference type="ChEBI" id="CHEBI:29103"/>
    </ligand>
</feature>
<proteinExistence type="inferred from homology"/>
<keyword evidence="9" id="KW-0963">Cytoplasm</keyword>
<dbReference type="RefSeq" id="WP_189644102.1">
    <property type="nucleotide sequence ID" value="NZ_BNAL01000055.1"/>
</dbReference>
<keyword evidence="7 9" id="KW-0630">Potassium</keyword>
<feature type="domain" description="Carbohydrate kinase PfkB" evidence="10">
    <location>
        <begin position="2"/>
        <end position="281"/>
    </location>
</feature>
<feature type="binding site" evidence="9">
    <location>
        <begin position="238"/>
        <end position="239"/>
    </location>
    <ligand>
        <name>ATP</name>
        <dbReference type="ChEBI" id="CHEBI:30616"/>
    </ligand>
</feature>
<comment type="cofactor">
    <cofactor evidence="9">
        <name>Mg(2+)</name>
        <dbReference type="ChEBI" id="CHEBI:18420"/>
    </cofactor>
    <text evidence="9">Requires a divalent cation, most likely magnesium in vivo, as an electrophilic catalyst to aid phosphoryl group transfer. It is the chelate of the metal and the nucleotide that is the actual substrate.</text>
</comment>
<evidence type="ECO:0000256" key="1">
    <source>
        <dbReference type="ARBA" id="ARBA00022679"/>
    </source>
</evidence>
<feature type="binding site" evidence="9">
    <location>
        <begin position="37"/>
        <end position="41"/>
    </location>
    <ligand>
        <name>substrate</name>
    </ligand>
</feature>
<organism evidence="11 12">
    <name type="scientific">Deinococcus piscis</name>
    <dbReference type="NCBI Taxonomy" id="394230"/>
    <lineage>
        <taxon>Bacteria</taxon>
        <taxon>Thermotogati</taxon>
        <taxon>Deinococcota</taxon>
        <taxon>Deinococci</taxon>
        <taxon>Deinococcales</taxon>
        <taxon>Deinococcaceae</taxon>
        <taxon>Deinococcus</taxon>
    </lineage>
</organism>
<comment type="subunit">
    <text evidence="9">Homodimer.</text>
</comment>
<evidence type="ECO:0000256" key="5">
    <source>
        <dbReference type="ARBA" id="ARBA00022840"/>
    </source>
</evidence>
<evidence type="ECO:0000256" key="7">
    <source>
        <dbReference type="ARBA" id="ARBA00022958"/>
    </source>
</evidence>